<sequence length="111" mass="13018">MKRKVFDVVAQIQREIEKLEAEIKSLKLKKNISKQEQNEDEDEEEGHVAHQAYVPQKYAYEDEGRPQNYSKEFVSLNEPPLMYNVDEQRAANQLLFLCSDNIDNIVARAYL</sequence>
<evidence type="ECO:0000313" key="2">
    <source>
        <dbReference type="EnsemblPlants" id="cds.evm.model.03.554"/>
    </source>
</evidence>
<proteinExistence type="predicted"/>
<dbReference type="EnsemblPlants" id="evm.model.03.554">
    <property type="protein sequence ID" value="cds.evm.model.03.554"/>
    <property type="gene ID" value="evm.TU.03.554"/>
</dbReference>
<organism evidence="2 3">
    <name type="scientific">Cannabis sativa</name>
    <name type="common">Hemp</name>
    <name type="synonym">Marijuana</name>
    <dbReference type="NCBI Taxonomy" id="3483"/>
    <lineage>
        <taxon>Eukaryota</taxon>
        <taxon>Viridiplantae</taxon>
        <taxon>Streptophyta</taxon>
        <taxon>Embryophyta</taxon>
        <taxon>Tracheophyta</taxon>
        <taxon>Spermatophyta</taxon>
        <taxon>Magnoliopsida</taxon>
        <taxon>eudicotyledons</taxon>
        <taxon>Gunneridae</taxon>
        <taxon>Pentapetalae</taxon>
        <taxon>rosids</taxon>
        <taxon>fabids</taxon>
        <taxon>Rosales</taxon>
        <taxon>Cannabaceae</taxon>
        <taxon>Cannabis</taxon>
    </lineage>
</organism>
<evidence type="ECO:0000256" key="1">
    <source>
        <dbReference type="SAM" id="MobiDB-lite"/>
    </source>
</evidence>
<accession>A0A803P9H0</accession>
<reference evidence="2" key="2">
    <citation type="submission" date="2021-03" db="UniProtKB">
        <authorList>
            <consortium name="EnsemblPlants"/>
        </authorList>
    </citation>
    <scope>IDENTIFICATION</scope>
</reference>
<dbReference type="Gramene" id="evm.model.03.554">
    <property type="protein sequence ID" value="cds.evm.model.03.554"/>
    <property type="gene ID" value="evm.TU.03.554"/>
</dbReference>
<evidence type="ECO:0000313" key="3">
    <source>
        <dbReference type="Proteomes" id="UP000596661"/>
    </source>
</evidence>
<dbReference type="EMBL" id="UZAU01000261">
    <property type="status" value="NOT_ANNOTATED_CDS"/>
    <property type="molecule type" value="Genomic_DNA"/>
</dbReference>
<reference evidence="2" key="1">
    <citation type="submission" date="2018-11" db="EMBL/GenBank/DDBJ databases">
        <authorList>
            <person name="Grassa J C."/>
        </authorList>
    </citation>
    <scope>NUCLEOTIDE SEQUENCE [LARGE SCALE GENOMIC DNA]</scope>
</reference>
<feature type="region of interest" description="Disordered" evidence="1">
    <location>
        <begin position="31"/>
        <end position="50"/>
    </location>
</feature>
<keyword evidence="3" id="KW-1185">Reference proteome</keyword>
<dbReference type="AlphaFoldDB" id="A0A803P9H0"/>
<name>A0A803P9H0_CANSA</name>
<protein>
    <submittedName>
        <fullName evidence="2">Uncharacterized protein</fullName>
    </submittedName>
</protein>
<dbReference type="Proteomes" id="UP000596661">
    <property type="component" value="Chromosome 3"/>
</dbReference>